<comment type="caution">
    <text evidence="2">The sequence shown here is derived from an EMBL/GenBank/DDBJ whole genome shotgun (WGS) entry which is preliminary data.</text>
</comment>
<keyword evidence="3" id="KW-1185">Reference proteome</keyword>
<dbReference type="Proteomes" id="UP001596137">
    <property type="component" value="Unassembled WGS sequence"/>
</dbReference>
<reference evidence="3" key="1">
    <citation type="journal article" date="2019" name="Int. J. Syst. Evol. Microbiol.">
        <title>The Global Catalogue of Microorganisms (GCM) 10K type strain sequencing project: providing services to taxonomists for standard genome sequencing and annotation.</title>
        <authorList>
            <consortium name="The Broad Institute Genomics Platform"/>
            <consortium name="The Broad Institute Genome Sequencing Center for Infectious Disease"/>
            <person name="Wu L."/>
            <person name="Ma J."/>
        </authorList>
    </citation>
    <scope>NUCLEOTIDE SEQUENCE [LARGE SCALE GENOMIC DNA]</scope>
    <source>
        <strain evidence="3">JCM 30346</strain>
    </source>
</reference>
<organism evidence="2 3">
    <name type="scientific">Sphaerisporangium aureirubrum</name>
    <dbReference type="NCBI Taxonomy" id="1544736"/>
    <lineage>
        <taxon>Bacteria</taxon>
        <taxon>Bacillati</taxon>
        <taxon>Actinomycetota</taxon>
        <taxon>Actinomycetes</taxon>
        <taxon>Streptosporangiales</taxon>
        <taxon>Streptosporangiaceae</taxon>
        <taxon>Sphaerisporangium</taxon>
    </lineage>
</organism>
<gene>
    <name evidence="2" type="ORF">ACFP1K_08905</name>
</gene>
<evidence type="ECO:0000313" key="3">
    <source>
        <dbReference type="Proteomes" id="UP001596137"/>
    </source>
</evidence>
<evidence type="ECO:0000313" key="2">
    <source>
        <dbReference type="EMBL" id="MFC6081276.1"/>
    </source>
</evidence>
<dbReference type="EMBL" id="JBHSRF010000008">
    <property type="protein sequence ID" value="MFC6081276.1"/>
    <property type="molecule type" value="Genomic_DNA"/>
</dbReference>
<proteinExistence type="predicted"/>
<sequence length="156" mass="18005">MSKTRTLLAAAALTAGLATAMAATPAQAATPTTTATTASATQAQADRHGFSRIYSGFDHDENRGDRSYFTGYWYSQNGYYHFNGNLFDRDRDNQYSYIDFQWHDDNGWHHKIYRGHRFGPSHFTGKFRKGTFDNFRIRVGEGTRDDYDWGSYRYFF</sequence>
<dbReference type="PROSITE" id="PS51318">
    <property type="entry name" value="TAT"/>
    <property type="match status" value="1"/>
</dbReference>
<dbReference type="RefSeq" id="WP_380748935.1">
    <property type="nucleotide sequence ID" value="NZ_JBHSRF010000008.1"/>
</dbReference>
<name>A0ABW1NE23_9ACTN</name>
<dbReference type="InterPro" id="IPR006311">
    <property type="entry name" value="TAT_signal"/>
</dbReference>
<protein>
    <submittedName>
        <fullName evidence="2">Uncharacterized protein</fullName>
    </submittedName>
</protein>
<evidence type="ECO:0000256" key="1">
    <source>
        <dbReference type="SAM" id="SignalP"/>
    </source>
</evidence>
<keyword evidence="1" id="KW-0732">Signal</keyword>
<accession>A0ABW1NE23</accession>
<feature type="signal peptide" evidence="1">
    <location>
        <begin position="1"/>
        <end position="28"/>
    </location>
</feature>
<feature type="chain" id="PRO_5047540443" evidence="1">
    <location>
        <begin position="29"/>
        <end position="156"/>
    </location>
</feature>